<dbReference type="AlphaFoldDB" id="A0A1E7YTA8"/>
<comment type="caution">
    <text evidence="2">The sequence shown here is derived from an EMBL/GenBank/DDBJ whole genome shotgun (WGS) entry which is preliminary data.</text>
</comment>
<dbReference type="Proteomes" id="UP000175616">
    <property type="component" value="Unassembled WGS sequence"/>
</dbReference>
<accession>A0A1E7YTA8</accession>
<protein>
    <submittedName>
        <fullName evidence="2">DNA polymerase III subunit delta</fullName>
    </submittedName>
</protein>
<dbReference type="InterPro" id="IPR027417">
    <property type="entry name" value="P-loop_NTPase"/>
</dbReference>
<dbReference type="EMBL" id="LZYE01000007">
    <property type="protein sequence ID" value="OFC39178.1"/>
    <property type="molecule type" value="Genomic_DNA"/>
</dbReference>
<dbReference type="Pfam" id="PF13177">
    <property type="entry name" value="DNA_pol3_delta2"/>
    <property type="match status" value="1"/>
</dbReference>
<dbReference type="GeneID" id="92931031"/>
<evidence type="ECO:0000313" key="4">
    <source>
        <dbReference type="Proteomes" id="UP000175707"/>
    </source>
</evidence>
<evidence type="ECO:0000313" key="3">
    <source>
        <dbReference type="Proteomes" id="UP000175616"/>
    </source>
</evidence>
<dbReference type="Gene3D" id="3.40.50.300">
    <property type="entry name" value="P-loop containing nucleotide triphosphate hydrolases"/>
    <property type="match status" value="1"/>
</dbReference>
<name>A0A1E7YTA8_9PROT</name>
<reference evidence="3 4" key="1">
    <citation type="submission" date="2016-06" db="EMBL/GenBank/DDBJ databases">
        <title>Gene turnover analysis identifies the evolutionary adaptation of the extremophile Acidithiobacillus caldus.</title>
        <authorList>
            <person name="Zhang X."/>
        </authorList>
    </citation>
    <scope>NUCLEOTIDE SEQUENCE [LARGE SCALE GENOMIC DNA]</scope>
    <source>
        <strain evidence="1 3">DX</strain>
        <strain evidence="2 4">S1</strain>
    </source>
</reference>
<gene>
    <name evidence="1" type="ORF">BAE27_00535</name>
    <name evidence="2" type="ORF">BAE30_12135</name>
</gene>
<dbReference type="Proteomes" id="UP000175707">
    <property type="component" value="Unassembled WGS sequence"/>
</dbReference>
<dbReference type="RefSeq" id="WP_014002569.1">
    <property type="nucleotide sequence ID" value="NZ_CP026328.2"/>
</dbReference>
<evidence type="ECO:0000313" key="1">
    <source>
        <dbReference type="EMBL" id="OFC39178.1"/>
    </source>
</evidence>
<dbReference type="PATRIC" id="fig|33059.14.peg.699"/>
<organism evidence="2 4">
    <name type="scientific">Acidithiobacillus caldus</name>
    <dbReference type="NCBI Taxonomy" id="33059"/>
    <lineage>
        <taxon>Bacteria</taxon>
        <taxon>Pseudomonadati</taxon>
        <taxon>Pseudomonadota</taxon>
        <taxon>Acidithiobacillia</taxon>
        <taxon>Acidithiobacillales</taxon>
        <taxon>Acidithiobacillaceae</taxon>
        <taxon>Acidithiobacillus</taxon>
    </lineage>
</organism>
<evidence type="ECO:0000313" key="2">
    <source>
        <dbReference type="EMBL" id="OFC52416.1"/>
    </source>
</evidence>
<sequence>MREVSALPEPYRRYAQLLQQMFAGRLPQSLLAQGHPDSFLPQILEDFEAAALCLEPGADHAACGQCRSCLLLTHAEHPDYRRLAPLEDRDIGIDAVRDALEFLAYRPQLGARRWLRIDSAERLSVAAANALLKGLEEPAPGAHLLLSSAASARLLPTIRSRCLRLPAMPKDPAAGRAWLVEQGVTAEEAAQLIQFCSDRLLLAMRLHTQGWLGQRHIALEKLLELRHRPQANALFRLVDHWSKSEQLPFFRELMLSVYGDMLSLHLGLDKIRNVDYIQALRDAAAHWAVSHIWAELQGWLTLEREQRQHLQVQYILEERLWRWVSNGQGGGHGWRQ</sequence>
<dbReference type="SUPFAM" id="SSF52540">
    <property type="entry name" value="P-loop containing nucleoside triphosphate hydrolases"/>
    <property type="match status" value="1"/>
</dbReference>
<dbReference type="EMBL" id="LZYH01000783">
    <property type="protein sequence ID" value="OFC52416.1"/>
    <property type="molecule type" value="Genomic_DNA"/>
</dbReference>
<proteinExistence type="predicted"/>
<dbReference type="OMA" id="AASDYWQ"/>